<dbReference type="InterPro" id="IPR013103">
    <property type="entry name" value="RVT_2"/>
</dbReference>
<reference evidence="2" key="1">
    <citation type="journal article" date="2019" name="Sci. Rep.">
        <title>Draft genome of Tanacetum cinerariifolium, the natural source of mosquito coil.</title>
        <authorList>
            <person name="Yamashiro T."/>
            <person name="Shiraishi A."/>
            <person name="Satake H."/>
            <person name="Nakayama K."/>
        </authorList>
    </citation>
    <scope>NUCLEOTIDE SEQUENCE</scope>
</reference>
<accession>A0A699ILF6</accession>
<sequence>MQLSAQHAGFRDQQEMLLIISLKIVDHTCLKDLTMLIFKGNPQYTLKDQGIFYNRCSRHMMGNKSFLTDYQEIDEGFVVFGGSPKGGKISRKVTVGNQTNNDAGIEINANTGKAGEDRASDHEYIMLPFIPSKTGIFDVVYDDREVGAEADTNNLELSTVISPIPTIRLHKDHPKEQIIGDLNLSTQIKRMLNFSDKNAMIEAMQEELLQFKLQKVWTLVDLLNGKRAIGTKWVFRNKKDKRGIVIRNKARLVAQ</sequence>
<name>A0A699ILF6_TANCI</name>
<dbReference type="AlphaFoldDB" id="A0A699ILF6"/>
<evidence type="ECO:0000259" key="1">
    <source>
        <dbReference type="Pfam" id="PF07727"/>
    </source>
</evidence>
<feature type="non-terminal residue" evidence="2">
    <location>
        <position position="255"/>
    </location>
</feature>
<proteinExistence type="predicted"/>
<evidence type="ECO:0000313" key="2">
    <source>
        <dbReference type="EMBL" id="GEZ66871.1"/>
    </source>
</evidence>
<gene>
    <name evidence="2" type="ORF">Tci_538844</name>
</gene>
<dbReference type="Pfam" id="PF07727">
    <property type="entry name" value="RVT_2"/>
    <property type="match status" value="1"/>
</dbReference>
<dbReference type="EMBL" id="BKCJ010307742">
    <property type="protein sequence ID" value="GEZ66871.1"/>
    <property type="molecule type" value="Genomic_DNA"/>
</dbReference>
<protein>
    <submittedName>
        <fullName evidence="2">Ribonuclease H-like domain-containing protein</fullName>
    </submittedName>
</protein>
<organism evidence="2">
    <name type="scientific">Tanacetum cinerariifolium</name>
    <name type="common">Dalmatian daisy</name>
    <name type="synonym">Chrysanthemum cinerariifolium</name>
    <dbReference type="NCBI Taxonomy" id="118510"/>
    <lineage>
        <taxon>Eukaryota</taxon>
        <taxon>Viridiplantae</taxon>
        <taxon>Streptophyta</taxon>
        <taxon>Embryophyta</taxon>
        <taxon>Tracheophyta</taxon>
        <taxon>Spermatophyta</taxon>
        <taxon>Magnoliopsida</taxon>
        <taxon>eudicotyledons</taxon>
        <taxon>Gunneridae</taxon>
        <taxon>Pentapetalae</taxon>
        <taxon>asterids</taxon>
        <taxon>campanulids</taxon>
        <taxon>Asterales</taxon>
        <taxon>Asteraceae</taxon>
        <taxon>Asteroideae</taxon>
        <taxon>Anthemideae</taxon>
        <taxon>Anthemidinae</taxon>
        <taxon>Tanacetum</taxon>
    </lineage>
</organism>
<comment type="caution">
    <text evidence="2">The sequence shown here is derived from an EMBL/GenBank/DDBJ whole genome shotgun (WGS) entry which is preliminary data.</text>
</comment>
<feature type="domain" description="Reverse transcriptase Ty1/copia-type" evidence="1">
    <location>
        <begin position="215"/>
        <end position="255"/>
    </location>
</feature>